<sequence length="621" mass="70628">MDFTKLLPPEIFSEIFQWLHLSSVELARVDPSLDERGIQQLWWPVLSQVCRYWREVVLASPFLWSYLPRIDLTEHPLSNALSPKEQLDAITGLVTRAQTTALHVDIVFDYQDIYIHHPSKALTYLLSCSNQWGGLSITAPPEIIETLLELVQGQLSRLESLKLMLLADDAPSYEPRMPLNNAPMLKNVTIKGGILSRDYRLSLDTRSLECLQDEVGTFTRSITPTPGFEFSKLTHLEILSDHGILAVDWDDTFRLTLPALKSLKYKFFNVFDRGKMLLMYLMAPLLEHLAVSTSGFPNIATVLISMNERTSSGLPLTSLHIGDISGFSSDDSEGMEMVLRQFPDLETLEVDVHHQGLISALSDSIQGPNSRQAFSFVPRLKKLTLRNGNLDYVNAASVAKLVKERCECSAVPGCARKNQTSSMFELSIHVNGYYRETPGFGNETMFEVCLGVRPTKLEPWYDEKRVLQSAYAEATQSIYIAGFLAHDDDLDEQQSSSAYKDTLGLIERVAERYNSAELVDFLATNVNIRLITMAYFLRKDHPDTSKNPNSRYRQIIRLLRAARQDILDRLKDLSFQWIWESSSDNIRIRYVHSTDEMRTDPERFANAILGITKDLWVLDNF</sequence>
<evidence type="ECO:0000313" key="2">
    <source>
        <dbReference type="Proteomes" id="UP000567179"/>
    </source>
</evidence>
<keyword evidence="2" id="KW-1185">Reference proteome</keyword>
<dbReference type="Gene3D" id="3.80.10.10">
    <property type="entry name" value="Ribonuclease Inhibitor"/>
    <property type="match status" value="1"/>
</dbReference>
<evidence type="ECO:0008006" key="3">
    <source>
        <dbReference type="Google" id="ProtNLM"/>
    </source>
</evidence>
<protein>
    <recommendedName>
        <fullName evidence="3">F-box domain-containing protein</fullName>
    </recommendedName>
</protein>
<accession>A0A8H5BG02</accession>
<dbReference type="AlphaFoldDB" id="A0A8H5BG02"/>
<dbReference type="InterPro" id="IPR036047">
    <property type="entry name" value="F-box-like_dom_sf"/>
</dbReference>
<gene>
    <name evidence="1" type="ORF">D9619_001147</name>
</gene>
<dbReference type="SUPFAM" id="SSF81383">
    <property type="entry name" value="F-box domain"/>
    <property type="match status" value="1"/>
</dbReference>
<proteinExistence type="predicted"/>
<dbReference type="OrthoDB" id="3365698at2759"/>
<comment type="caution">
    <text evidence="1">The sequence shown here is derived from an EMBL/GenBank/DDBJ whole genome shotgun (WGS) entry which is preliminary data.</text>
</comment>
<evidence type="ECO:0000313" key="1">
    <source>
        <dbReference type="EMBL" id="KAF5322464.1"/>
    </source>
</evidence>
<reference evidence="1 2" key="1">
    <citation type="journal article" date="2020" name="ISME J.">
        <title>Uncovering the hidden diversity of litter-decomposition mechanisms in mushroom-forming fungi.</title>
        <authorList>
            <person name="Floudas D."/>
            <person name="Bentzer J."/>
            <person name="Ahren D."/>
            <person name="Johansson T."/>
            <person name="Persson P."/>
            <person name="Tunlid A."/>
        </authorList>
    </citation>
    <scope>NUCLEOTIDE SEQUENCE [LARGE SCALE GENOMIC DNA]</scope>
    <source>
        <strain evidence="1 2">CBS 101986</strain>
    </source>
</reference>
<dbReference type="InterPro" id="IPR032675">
    <property type="entry name" value="LRR_dom_sf"/>
</dbReference>
<organism evidence="1 2">
    <name type="scientific">Psilocybe cf. subviscida</name>
    <dbReference type="NCBI Taxonomy" id="2480587"/>
    <lineage>
        <taxon>Eukaryota</taxon>
        <taxon>Fungi</taxon>
        <taxon>Dikarya</taxon>
        <taxon>Basidiomycota</taxon>
        <taxon>Agaricomycotina</taxon>
        <taxon>Agaricomycetes</taxon>
        <taxon>Agaricomycetidae</taxon>
        <taxon>Agaricales</taxon>
        <taxon>Agaricineae</taxon>
        <taxon>Strophariaceae</taxon>
        <taxon>Psilocybe</taxon>
    </lineage>
</organism>
<dbReference type="EMBL" id="JAACJJ010000028">
    <property type="protein sequence ID" value="KAF5322464.1"/>
    <property type="molecule type" value="Genomic_DNA"/>
</dbReference>
<dbReference type="Proteomes" id="UP000567179">
    <property type="component" value="Unassembled WGS sequence"/>
</dbReference>
<name>A0A8H5BG02_9AGAR</name>